<protein>
    <submittedName>
        <fullName evidence="2">Uncharacterized protein</fullName>
    </submittedName>
</protein>
<dbReference type="KEGG" id="gtr:GLOTRDRAFT_91921"/>
<proteinExistence type="predicted"/>
<sequence length="274" mass="29854">MEVLEVGPRSCAINRGIPAVLSERPDKLLRSCAKGMCVVGYSLLQKQQEIRHRADPWQAGSAGDRSPARAVSALTQRGISDSILTMSARPHTKVQWKATLKRLGGEVVEICLLRAASSTDAAARSMAQVKDTLQDPHESWAPIYIGFFIPLVIAHAVHETLSNASWAFGAFPLPDSHRRIESGRPSTATSSPSPPRGDWRWKSSGNSCKTTSFLSDFVAILSGTSRGYWHGRMGEVLVPLWVLRSAVGPSPTGGRMHVTNPIRPSLVHFVNNEE</sequence>
<dbReference type="GeneID" id="19309342"/>
<feature type="region of interest" description="Disordered" evidence="1">
    <location>
        <begin position="179"/>
        <end position="205"/>
    </location>
</feature>
<evidence type="ECO:0000313" key="2">
    <source>
        <dbReference type="EMBL" id="EPQ58534.1"/>
    </source>
</evidence>
<evidence type="ECO:0000256" key="1">
    <source>
        <dbReference type="SAM" id="MobiDB-lite"/>
    </source>
</evidence>
<evidence type="ECO:0000313" key="3">
    <source>
        <dbReference type="Proteomes" id="UP000030669"/>
    </source>
</evidence>
<dbReference type="AlphaFoldDB" id="S7RYR4"/>
<reference evidence="2 3" key="1">
    <citation type="journal article" date="2012" name="Science">
        <title>The Paleozoic origin of enzymatic lignin decomposition reconstructed from 31 fungal genomes.</title>
        <authorList>
            <person name="Floudas D."/>
            <person name="Binder M."/>
            <person name="Riley R."/>
            <person name="Barry K."/>
            <person name="Blanchette R.A."/>
            <person name="Henrissat B."/>
            <person name="Martinez A.T."/>
            <person name="Otillar R."/>
            <person name="Spatafora J.W."/>
            <person name="Yadav J.S."/>
            <person name="Aerts A."/>
            <person name="Benoit I."/>
            <person name="Boyd A."/>
            <person name="Carlson A."/>
            <person name="Copeland A."/>
            <person name="Coutinho P.M."/>
            <person name="de Vries R.P."/>
            <person name="Ferreira P."/>
            <person name="Findley K."/>
            <person name="Foster B."/>
            <person name="Gaskell J."/>
            <person name="Glotzer D."/>
            <person name="Gorecki P."/>
            <person name="Heitman J."/>
            <person name="Hesse C."/>
            <person name="Hori C."/>
            <person name="Igarashi K."/>
            <person name="Jurgens J.A."/>
            <person name="Kallen N."/>
            <person name="Kersten P."/>
            <person name="Kohler A."/>
            <person name="Kuees U."/>
            <person name="Kumar T.K.A."/>
            <person name="Kuo A."/>
            <person name="LaButti K."/>
            <person name="Larrondo L.F."/>
            <person name="Lindquist E."/>
            <person name="Ling A."/>
            <person name="Lombard V."/>
            <person name="Lucas S."/>
            <person name="Lundell T."/>
            <person name="Martin R."/>
            <person name="McLaughlin D.J."/>
            <person name="Morgenstern I."/>
            <person name="Morin E."/>
            <person name="Murat C."/>
            <person name="Nagy L.G."/>
            <person name="Nolan M."/>
            <person name="Ohm R.A."/>
            <person name="Patyshakuliyeva A."/>
            <person name="Rokas A."/>
            <person name="Ruiz-Duenas F.J."/>
            <person name="Sabat G."/>
            <person name="Salamov A."/>
            <person name="Samejima M."/>
            <person name="Schmutz J."/>
            <person name="Slot J.C."/>
            <person name="St John F."/>
            <person name="Stenlid J."/>
            <person name="Sun H."/>
            <person name="Sun S."/>
            <person name="Syed K."/>
            <person name="Tsang A."/>
            <person name="Wiebenga A."/>
            <person name="Young D."/>
            <person name="Pisabarro A."/>
            <person name="Eastwood D.C."/>
            <person name="Martin F."/>
            <person name="Cullen D."/>
            <person name="Grigoriev I.V."/>
            <person name="Hibbett D.S."/>
        </authorList>
    </citation>
    <scope>NUCLEOTIDE SEQUENCE [LARGE SCALE GENOMIC DNA]</scope>
    <source>
        <strain evidence="2 3">ATCC 11539</strain>
    </source>
</reference>
<dbReference type="HOGENOM" id="CLU_1015833_0_0_1"/>
<dbReference type="RefSeq" id="XP_007863687.1">
    <property type="nucleotide sequence ID" value="XM_007865496.1"/>
</dbReference>
<name>S7RYR4_GLOTA</name>
<keyword evidence="3" id="KW-1185">Reference proteome</keyword>
<dbReference type="Proteomes" id="UP000030669">
    <property type="component" value="Unassembled WGS sequence"/>
</dbReference>
<organism evidence="2 3">
    <name type="scientific">Gloeophyllum trabeum (strain ATCC 11539 / FP-39264 / Madison 617)</name>
    <name type="common">Brown rot fungus</name>
    <dbReference type="NCBI Taxonomy" id="670483"/>
    <lineage>
        <taxon>Eukaryota</taxon>
        <taxon>Fungi</taxon>
        <taxon>Dikarya</taxon>
        <taxon>Basidiomycota</taxon>
        <taxon>Agaricomycotina</taxon>
        <taxon>Agaricomycetes</taxon>
        <taxon>Gloeophyllales</taxon>
        <taxon>Gloeophyllaceae</taxon>
        <taxon>Gloeophyllum</taxon>
    </lineage>
</organism>
<accession>S7RYR4</accession>
<dbReference type="EMBL" id="KB469298">
    <property type="protein sequence ID" value="EPQ58534.1"/>
    <property type="molecule type" value="Genomic_DNA"/>
</dbReference>
<gene>
    <name evidence="2" type="ORF">GLOTRDRAFT_91921</name>
</gene>